<proteinExistence type="inferred from homology"/>
<dbReference type="AlphaFoldDB" id="A0A1B6MAL5"/>
<evidence type="ECO:0000256" key="5">
    <source>
        <dbReference type="ARBA" id="ARBA00022833"/>
    </source>
</evidence>
<dbReference type="PANTHER" id="PTHR11804:SF83">
    <property type="entry name" value="LD37516P"/>
    <property type="match status" value="1"/>
</dbReference>
<comment type="cofactor">
    <cofactor evidence="7">
        <name>Zn(2+)</name>
        <dbReference type="ChEBI" id="CHEBI:29105"/>
    </cofactor>
    <text evidence="7">Binds 1 zinc ion.</text>
</comment>
<comment type="similarity">
    <text evidence="1 7">Belongs to the peptidase M3 family.</text>
</comment>
<evidence type="ECO:0000256" key="3">
    <source>
        <dbReference type="ARBA" id="ARBA00022723"/>
    </source>
</evidence>
<dbReference type="GO" id="GO:0046872">
    <property type="term" value="F:metal ion binding"/>
    <property type="evidence" value="ECO:0007669"/>
    <property type="project" value="UniProtKB-UniRule"/>
</dbReference>
<dbReference type="Pfam" id="PF01432">
    <property type="entry name" value="Peptidase_M3"/>
    <property type="match status" value="1"/>
</dbReference>
<organism evidence="9">
    <name type="scientific">Graphocephala atropunctata</name>
    <dbReference type="NCBI Taxonomy" id="36148"/>
    <lineage>
        <taxon>Eukaryota</taxon>
        <taxon>Metazoa</taxon>
        <taxon>Ecdysozoa</taxon>
        <taxon>Arthropoda</taxon>
        <taxon>Hexapoda</taxon>
        <taxon>Insecta</taxon>
        <taxon>Pterygota</taxon>
        <taxon>Neoptera</taxon>
        <taxon>Paraneoptera</taxon>
        <taxon>Hemiptera</taxon>
        <taxon>Auchenorrhyncha</taxon>
        <taxon>Membracoidea</taxon>
        <taxon>Cicadellidae</taxon>
        <taxon>Cicadellinae</taxon>
        <taxon>Cicadellini</taxon>
        <taxon>Graphocephala</taxon>
    </lineage>
</organism>
<evidence type="ECO:0000256" key="4">
    <source>
        <dbReference type="ARBA" id="ARBA00022801"/>
    </source>
</evidence>
<dbReference type="SUPFAM" id="SSF55486">
    <property type="entry name" value="Metalloproteases ('zincins'), catalytic domain"/>
    <property type="match status" value="1"/>
</dbReference>
<accession>A0A1B6MAL5</accession>
<feature type="domain" description="Peptidase M3A/M3B catalytic" evidence="8">
    <location>
        <begin position="259"/>
        <end position="705"/>
    </location>
</feature>
<keyword evidence="5 7" id="KW-0862">Zinc</keyword>
<dbReference type="InterPro" id="IPR045090">
    <property type="entry name" value="Pept_M3A_M3B"/>
</dbReference>
<dbReference type="Gene3D" id="1.10.1370.40">
    <property type="match status" value="1"/>
</dbReference>
<gene>
    <name evidence="9" type="ORF">g.19862</name>
</gene>
<evidence type="ECO:0000313" key="9">
    <source>
        <dbReference type="EMBL" id="JAT32958.1"/>
    </source>
</evidence>
<dbReference type="Gene3D" id="3.40.390.10">
    <property type="entry name" value="Collagenase (Catalytic Domain)"/>
    <property type="match status" value="1"/>
</dbReference>
<dbReference type="CDD" id="cd06456">
    <property type="entry name" value="M3A_DCP"/>
    <property type="match status" value="1"/>
</dbReference>
<dbReference type="InterPro" id="IPR001567">
    <property type="entry name" value="Pept_M3A_M3B_dom"/>
</dbReference>
<reference evidence="9" key="1">
    <citation type="submission" date="2015-11" db="EMBL/GenBank/DDBJ databases">
        <title>De novo transcriptome assembly of four potential Pierce s Disease insect vectors from Arizona vineyards.</title>
        <authorList>
            <person name="Tassone E.E."/>
        </authorList>
    </citation>
    <scope>NUCLEOTIDE SEQUENCE</scope>
</reference>
<evidence type="ECO:0000256" key="6">
    <source>
        <dbReference type="ARBA" id="ARBA00023049"/>
    </source>
</evidence>
<protein>
    <recommendedName>
        <fullName evidence="8">Peptidase M3A/M3B catalytic domain-containing protein</fullName>
    </recommendedName>
</protein>
<dbReference type="Gene3D" id="1.10.1370.10">
    <property type="entry name" value="Neurolysin, domain 3"/>
    <property type="match status" value="1"/>
</dbReference>
<dbReference type="InterPro" id="IPR024077">
    <property type="entry name" value="Neurolysin/TOP_dom2"/>
</dbReference>
<dbReference type="GO" id="GO:0004222">
    <property type="term" value="F:metalloendopeptidase activity"/>
    <property type="evidence" value="ECO:0007669"/>
    <property type="project" value="InterPro"/>
</dbReference>
<keyword evidence="4 7" id="KW-0378">Hydrolase</keyword>
<dbReference type="PANTHER" id="PTHR11804">
    <property type="entry name" value="PROTEASE M3 THIMET OLIGOPEPTIDASE-RELATED"/>
    <property type="match status" value="1"/>
</dbReference>
<keyword evidence="3 7" id="KW-0479">Metal-binding</keyword>
<dbReference type="InterPro" id="IPR034005">
    <property type="entry name" value="M3A_DCP"/>
</dbReference>
<dbReference type="InterPro" id="IPR024079">
    <property type="entry name" value="MetalloPept_cat_dom_sf"/>
</dbReference>
<evidence type="ECO:0000256" key="2">
    <source>
        <dbReference type="ARBA" id="ARBA00022670"/>
    </source>
</evidence>
<keyword evidence="6 7" id="KW-0482">Metalloprotease</keyword>
<dbReference type="EMBL" id="GEBQ01007019">
    <property type="protein sequence ID" value="JAT32958.1"/>
    <property type="molecule type" value="Transcribed_RNA"/>
</dbReference>
<keyword evidence="2 7" id="KW-0645">Protease</keyword>
<sequence length="707" mass="81264">MSVSMCCRRFPLTINSRLGQSTRNGYIVLLPEINPNIPESIALMKDNMPDFKSLTTDKCVTTMGKHLLDFEQGVRVIEQAVEKAGCDNIVKEVIEPLERISAPLDTSWGIIKTLYLTSSRLMPSTTYVPLHHRARRARAAKFYSKAIYAACKESDQSKMTEEDQRVVDKFVLEGRLAGLELEEIKREELANVHIRMAECRSDFTMRMQVSSKMFKHTIHDPSITREMPDQLLRLMSENKDEPSRGPWTVTLEPQLQEQFLAYCPDRELRWNVWQAGSRVASQSLEDSQLHNSTTLEKIRGHRRDEARLLGYESYAHMSMETKMAGSLENVQQTLGNMLQVAKPAADKELADLHQFAQDRGFEGGLQVWDIPYWQRKQRRTLFNFQEETLIDFLPFDKVWTGLLGLCERLFDIKFVEHKVDLWHPDVRFFHIYEDSNKPVAGFYLDPYAREDKPLSVSRGAWGVNITPAARVHKTLPLSTLVLHLDPPIYGKPALLTWADTQLLFRQFGHILQQLLTTVNYAEVAGQSNVEWDAVEIVGNVFEHWLKEPSVFESISGHYASGEKIPPPPLAAIDRHLAGYNLCEELFKAHLDLEIYSTKDYWQDIMKRLWPAHFDLPHDRWNSMPCSFSAIVTEQWCAAYFSHVWAQMVAADVYSAFTEPDVDMKSIGSRFRDTYLAFGGSCPPGEVFRRFRGRDPSSEAYLKYLGLH</sequence>
<evidence type="ECO:0000256" key="1">
    <source>
        <dbReference type="ARBA" id="ARBA00006040"/>
    </source>
</evidence>
<name>A0A1B6MAL5_9HEMI</name>
<evidence type="ECO:0000256" key="7">
    <source>
        <dbReference type="RuleBase" id="RU003435"/>
    </source>
</evidence>
<evidence type="ECO:0000259" key="8">
    <source>
        <dbReference type="Pfam" id="PF01432"/>
    </source>
</evidence>
<dbReference type="GO" id="GO:0006508">
    <property type="term" value="P:proteolysis"/>
    <property type="evidence" value="ECO:0007669"/>
    <property type="project" value="UniProtKB-KW"/>
</dbReference>